<evidence type="ECO:0000313" key="2">
    <source>
        <dbReference type="Proteomes" id="UP000426027"/>
    </source>
</evidence>
<protein>
    <submittedName>
        <fullName evidence="1">Uncharacterized protein</fullName>
    </submittedName>
</protein>
<accession>A0A6I6GBH0</accession>
<keyword evidence="2" id="KW-1185">Reference proteome</keyword>
<dbReference type="EMBL" id="CP046566">
    <property type="protein sequence ID" value="QGW27500.1"/>
    <property type="molecule type" value="Genomic_DNA"/>
</dbReference>
<dbReference type="KEGG" id="fls:GLV81_04775"/>
<dbReference type="AlphaFoldDB" id="A0A6I6GBH0"/>
<sequence>MQFRNITLQEQFFPRSMQEKILKANRAQPILNNIVDAGTTSRLEQELTPSAEKRLLLHIKQYWPAYLVALFAGYAIWRELNKVDEEER</sequence>
<name>A0A6I6GBH0_9BACT</name>
<dbReference type="RefSeq" id="WP_157477327.1">
    <property type="nucleotide sequence ID" value="NZ_CP046566.1"/>
</dbReference>
<organism evidence="1 2">
    <name type="scientific">Phnomibacter ginsenosidimutans</name>
    <dbReference type="NCBI Taxonomy" id="2676868"/>
    <lineage>
        <taxon>Bacteria</taxon>
        <taxon>Pseudomonadati</taxon>
        <taxon>Bacteroidota</taxon>
        <taxon>Chitinophagia</taxon>
        <taxon>Chitinophagales</taxon>
        <taxon>Chitinophagaceae</taxon>
        <taxon>Phnomibacter</taxon>
    </lineage>
</organism>
<evidence type="ECO:0000313" key="1">
    <source>
        <dbReference type="EMBL" id="QGW27500.1"/>
    </source>
</evidence>
<reference evidence="1 2" key="1">
    <citation type="submission" date="2019-11" db="EMBL/GenBank/DDBJ databases">
        <authorList>
            <person name="Im W.T."/>
        </authorList>
    </citation>
    <scope>NUCLEOTIDE SEQUENCE [LARGE SCALE GENOMIC DNA]</scope>
    <source>
        <strain evidence="1 2">SB-02</strain>
    </source>
</reference>
<gene>
    <name evidence="1" type="ORF">GLV81_04775</name>
</gene>
<dbReference type="Proteomes" id="UP000426027">
    <property type="component" value="Chromosome"/>
</dbReference>
<proteinExistence type="predicted"/>